<dbReference type="AlphaFoldDB" id="A0A9X1Y8R7"/>
<gene>
    <name evidence="3" type="ORF">M0638_07330</name>
</gene>
<dbReference type="PROSITE" id="PS00908">
    <property type="entry name" value="MR_MLE_1"/>
    <property type="match status" value="1"/>
</dbReference>
<accession>A0A9X1Y8R7</accession>
<evidence type="ECO:0000313" key="3">
    <source>
        <dbReference type="EMBL" id="MCK8784187.1"/>
    </source>
</evidence>
<dbReference type="Pfam" id="PF02746">
    <property type="entry name" value="MR_MLE_N"/>
    <property type="match status" value="1"/>
</dbReference>
<dbReference type="PROSITE" id="PS00909">
    <property type="entry name" value="MR_MLE_2"/>
    <property type="match status" value="1"/>
</dbReference>
<dbReference type="InterPro" id="IPR013342">
    <property type="entry name" value="Mandelate_racemase_C"/>
</dbReference>
<dbReference type="Proteomes" id="UP001139516">
    <property type="component" value="Unassembled WGS sequence"/>
</dbReference>
<dbReference type="InterPro" id="IPR029065">
    <property type="entry name" value="Enolase_C-like"/>
</dbReference>
<evidence type="ECO:0000259" key="2">
    <source>
        <dbReference type="SMART" id="SM00922"/>
    </source>
</evidence>
<dbReference type="Gene3D" id="3.30.390.10">
    <property type="entry name" value="Enolase-like, N-terminal domain"/>
    <property type="match status" value="1"/>
</dbReference>
<reference evidence="3" key="1">
    <citation type="submission" date="2022-04" db="EMBL/GenBank/DDBJ databases">
        <title>Roseomonas acroporae sp. nov., isolated from coral Acropora digitifera.</title>
        <authorList>
            <person name="Sun H."/>
        </authorList>
    </citation>
    <scope>NUCLEOTIDE SEQUENCE</scope>
    <source>
        <strain evidence="3">NAR14</strain>
    </source>
</reference>
<dbReference type="Pfam" id="PF13378">
    <property type="entry name" value="MR_MLE_C"/>
    <property type="match status" value="1"/>
</dbReference>
<dbReference type="GO" id="GO:0016829">
    <property type="term" value="F:lyase activity"/>
    <property type="evidence" value="ECO:0007669"/>
    <property type="project" value="UniProtKB-KW"/>
</dbReference>
<name>A0A9X1Y8R7_9PROT</name>
<keyword evidence="4" id="KW-1185">Reference proteome</keyword>
<keyword evidence="1" id="KW-0456">Lyase</keyword>
<dbReference type="SMART" id="SM00922">
    <property type="entry name" value="MR_MLE"/>
    <property type="match status" value="1"/>
</dbReference>
<sequence>MPITAVETSVVSLPYDMGGPHPRFAGQLWDRMETLLVRVETSDGLVGWGEAFGHAAIPATRAALEGIVAPLVLGADPGDIEGLGRRVAHATHLLGRNGPHTYAWSGVEIALWDLLGKRAGLPVWRLLGGAEPPPLPAYASLLHYYDDLDLVARNTEAAWKAGYRAVKLHETTRDAVLTARTVAPEASLMLDVNCAWTPPVARDMAASLAGDRLFWLEEPVFPPEDTAGLAGVRARGVPIAAGENTAGLFGFKALIEAGAIDYAQPSVTKVGGIAEMVRVIRLCQAHGVTVVPHSPYFGPGFVATLHVAAALLERPMIELLWLEMEPSPFDPWIRARDGHFAVPRAPGLGCDPDPGLLARTRRGEPVRIERR</sequence>
<dbReference type="GO" id="GO:0000287">
    <property type="term" value="F:magnesium ion binding"/>
    <property type="evidence" value="ECO:0007669"/>
    <property type="project" value="UniProtKB-ARBA"/>
</dbReference>
<dbReference type="InterPro" id="IPR034593">
    <property type="entry name" value="DgoD-like"/>
</dbReference>
<dbReference type="Gene3D" id="3.20.20.120">
    <property type="entry name" value="Enolase-like C-terminal domain"/>
    <property type="match status" value="1"/>
</dbReference>
<protein>
    <submittedName>
        <fullName evidence="3">Mandelate racemase/muconate lactonizing enzyme family protein</fullName>
    </submittedName>
</protein>
<dbReference type="SFLD" id="SFLDS00001">
    <property type="entry name" value="Enolase"/>
    <property type="match status" value="1"/>
</dbReference>
<organism evidence="3 4">
    <name type="scientific">Roseomonas acroporae</name>
    <dbReference type="NCBI Taxonomy" id="2937791"/>
    <lineage>
        <taxon>Bacteria</taxon>
        <taxon>Pseudomonadati</taxon>
        <taxon>Pseudomonadota</taxon>
        <taxon>Alphaproteobacteria</taxon>
        <taxon>Acetobacterales</taxon>
        <taxon>Roseomonadaceae</taxon>
        <taxon>Roseomonas</taxon>
    </lineage>
</organism>
<dbReference type="SUPFAM" id="SSF54826">
    <property type="entry name" value="Enolase N-terminal domain-like"/>
    <property type="match status" value="1"/>
</dbReference>
<dbReference type="GO" id="GO:0009063">
    <property type="term" value="P:amino acid catabolic process"/>
    <property type="evidence" value="ECO:0007669"/>
    <property type="project" value="InterPro"/>
</dbReference>
<dbReference type="InterPro" id="IPR029017">
    <property type="entry name" value="Enolase-like_N"/>
</dbReference>
<comment type="caution">
    <text evidence="3">The sequence shown here is derived from an EMBL/GenBank/DDBJ whole genome shotgun (WGS) entry which is preliminary data.</text>
</comment>
<dbReference type="CDD" id="cd03316">
    <property type="entry name" value="MR_like"/>
    <property type="match status" value="1"/>
</dbReference>
<dbReference type="PANTHER" id="PTHR48080:SF2">
    <property type="entry name" value="D-GALACTONATE DEHYDRATASE"/>
    <property type="match status" value="1"/>
</dbReference>
<dbReference type="InterPro" id="IPR018110">
    <property type="entry name" value="Mandel_Rmase/mucon_lact_enz_CS"/>
</dbReference>
<dbReference type="InterPro" id="IPR013341">
    <property type="entry name" value="Mandelate_racemase_N_dom"/>
</dbReference>
<evidence type="ECO:0000313" key="4">
    <source>
        <dbReference type="Proteomes" id="UP001139516"/>
    </source>
</evidence>
<dbReference type="RefSeq" id="WP_248666312.1">
    <property type="nucleotide sequence ID" value="NZ_JALPRX010000026.1"/>
</dbReference>
<dbReference type="SUPFAM" id="SSF51604">
    <property type="entry name" value="Enolase C-terminal domain-like"/>
    <property type="match status" value="1"/>
</dbReference>
<dbReference type="PANTHER" id="PTHR48080">
    <property type="entry name" value="D-GALACTONATE DEHYDRATASE-RELATED"/>
    <property type="match status" value="1"/>
</dbReference>
<proteinExistence type="predicted"/>
<dbReference type="EMBL" id="JALPRX010000026">
    <property type="protein sequence ID" value="MCK8784187.1"/>
    <property type="molecule type" value="Genomic_DNA"/>
</dbReference>
<feature type="domain" description="Mandelate racemase/muconate lactonizing enzyme C-terminal" evidence="2">
    <location>
        <begin position="148"/>
        <end position="238"/>
    </location>
</feature>
<evidence type="ECO:0000256" key="1">
    <source>
        <dbReference type="ARBA" id="ARBA00023239"/>
    </source>
</evidence>
<dbReference type="InterPro" id="IPR036849">
    <property type="entry name" value="Enolase-like_C_sf"/>
</dbReference>